<dbReference type="SUPFAM" id="SSF63520">
    <property type="entry name" value="PTS-regulatory domain, PRD"/>
    <property type="match status" value="1"/>
</dbReference>
<dbReference type="InterPro" id="IPR027417">
    <property type="entry name" value="P-loop_NTPase"/>
</dbReference>
<dbReference type="InterPro" id="IPR036634">
    <property type="entry name" value="PRD_sf"/>
</dbReference>
<evidence type="ECO:0000259" key="5">
    <source>
        <dbReference type="PROSITE" id="PS51096"/>
    </source>
</evidence>
<evidence type="ECO:0000256" key="3">
    <source>
        <dbReference type="ARBA" id="ARBA00022840"/>
    </source>
</evidence>
<dbReference type="Pfam" id="PF00874">
    <property type="entry name" value="PRD"/>
    <property type="match status" value="1"/>
</dbReference>
<gene>
    <name evidence="7" type="ORF">ADU70_1758</name>
</gene>
<dbReference type="Gene3D" id="3.40.50.510">
    <property type="entry name" value="Phosphotransferase system, mannose-type IIA component"/>
    <property type="match status" value="1"/>
</dbReference>
<dbReference type="CDD" id="cd00009">
    <property type="entry name" value="AAA"/>
    <property type="match status" value="1"/>
</dbReference>
<proteinExistence type="predicted"/>
<evidence type="ECO:0000259" key="6">
    <source>
        <dbReference type="PROSITE" id="PS51372"/>
    </source>
</evidence>
<dbReference type="RefSeq" id="WP_197706749.1">
    <property type="nucleotide sequence ID" value="NZ_BAAAXI010000165.1"/>
</dbReference>
<dbReference type="GO" id="GO:0006355">
    <property type="term" value="P:regulation of DNA-templated transcription"/>
    <property type="evidence" value="ECO:0007669"/>
    <property type="project" value="InterPro"/>
</dbReference>
<feature type="domain" description="Sigma-54 factor interaction" evidence="4">
    <location>
        <begin position="107"/>
        <end position="339"/>
    </location>
</feature>
<dbReference type="SUPFAM" id="SSF52540">
    <property type="entry name" value="P-loop containing nucleoside triphosphate hydrolases"/>
    <property type="match status" value="1"/>
</dbReference>
<evidence type="ECO:0000313" key="7">
    <source>
        <dbReference type="EMBL" id="AMV63228.1"/>
    </source>
</evidence>
<sequence>MSVKRPKTNRERVIESLKTLSLALLDNNELGVSANTIAQKIDIQRSTVSLYLNELVRNKEAIKINTRPVYFLDANIYQNNKDKLSRITEYIENKETEQGNQDPFDELVGSDGSLKDVVDQIKSAVIYPPRGLSTLLVGESGVGKSFIAQLAYKFAQQKGLVKGKWIVLNCAEYADNPELLSSILFGNVKGAFTGADTDKSGLLKAAEDGYLFLDEVHRLTPENQEKLFQYMDKGTYRRVGETDQVHTSNARLIFATTEKQNADFLQTFLRRIPLVIQIPNFQERTRKERIDLITMLFFKEAKTIQHNLYIASEVVQVLIQNVNKGNVGKLASIVKLSCAEALLRAGSGEKDIHIKLDSLPHDFLRTTSVQDISTTKDYKIQIHFKSEQIKSRNTIERDHLYQFADKLIQNVLQYGSNKISKQEFYNQVGNVANGVIDYISFELRRIKTNAFSEYVEQTLKSILANLYVNIGISQFNSSANLLTKLIIYVNDYEDDQEIENLDQTILILKQKFSDEMKLTDRVVTAIKKQFDVHNTSLYQILVFAFIYSQNQKMVDRETNAVIITHGYSTAESLASTVNRLLGSYVYESFDMPLDASVDDIIREIKAYFKTVDIEKPLVILVDMGSLKALDQRLKKIYSGAIAIISGVSTEIALDIGNKVLQNNIDEDVLKRSAREAAPKITTVEPVKRKNVILTTCITGIGAATYLQKLIQDNTHGEITVISKDFYELKKNGIKDSVFNKYRVKIIVGTDDPSIPEIPYLSVEGLINRDVGDPVFLTAFPDVFTNASLKSMNDSIVRAFTVDNIANNMTALDPAVTVSQVEGCVTKLERSLGTKMDVYLKISLYMHLCFMFERVVQGEPNLDYHNVDHFRQCYGRFIEITEDALSDMQHYYSVKIPVSEIGFIFDILKNRVDLSNIE</sequence>
<dbReference type="SUPFAM" id="SSF53062">
    <property type="entry name" value="PTS system fructose IIA component-like"/>
    <property type="match status" value="1"/>
</dbReference>
<keyword evidence="1" id="KW-0808">Transferase</keyword>
<dbReference type="InterPro" id="IPR003593">
    <property type="entry name" value="AAA+_ATPase"/>
</dbReference>
<dbReference type="Proteomes" id="UP000076405">
    <property type="component" value="Chromosome"/>
</dbReference>
<keyword evidence="3" id="KW-0067">ATP-binding</keyword>
<dbReference type="SMART" id="SM00382">
    <property type="entry name" value="AAA"/>
    <property type="match status" value="1"/>
</dbReference>
<dbReference type="Gene3D" id="3.40.50.300">
    <property type="entry name" value="P-loop containing nucleotide triphosphate hydrolases"/>
    <property type="match status" value="1"/>
</dbReference>
<dbReference type="InterPro" id="IPR002078">
    <property type="entry name" value="Sigma_54_int"/>
</dbReference>
<protein>
    <submittedName>
        <fullName evidence="7">NtrC family Transcriptional regulator, ATPase domain</fullName>
    </submittedName>
</protein>
<accession>A0AAC9FJ91</accession>
<name>A0AAC9FJ91_9LACO</name>
<dbReference type="GO" id="GO:0009401">
    <property type="term" value="P:phosphoenolpyruvate-dependent sugar phosphotransferase system"/>
    <property type="evidence" value="ECO:0007669"/>
    <property type="project" value="InterPro"/>
</dbReference>
<organism evidence="7 8">
    <name type="scientific">Pediococcus damnosus</name>
    <dbReference type="NCBI Taxonomy" id="51663"/>
    <lineage>
        <taxon>Bacteria</taxon>
        <taxon>Bacillati</taxon>
        <taxon>Bacillota</taxon>
        <taxon>Bacilli</taxon>
        <taxon>Lactobacillales</taxon>
        <taxon>Lactobacillaceae</taxon>
        <taxon>Pediococcus</taxon>
    </lineage>
</organism>
<dbReference type="InterPro" id="IPR036662">
    <property type="entry name" value="PTS_EIIA_man-typ_sf"/>
</dbReference>
<evidence type="ECO:0000259" key="4">
    <source>
        <dbReference type="PROSITE" id="PS50045"/>
    </source>
</evidence>
<feature type="domain" description="PRD" evidence="6">
    <location>
        <begin position="811"/>
        <end position="917"/>
    </location>
</feature>
<dbReference type="PROSITE" id="PS51096">
    <property type="entry name" value="PTS_EIIA_TYPE_4"/>
    <property type="match status" value="1"/>
</dbReference>
<dbReference type="AlphaFoldDB" id="A0AAC9FJ91"/>
<dbReference type="PANTHER" id="PTHR32071:SF38">
    <property type="entry name" value="PSP OPERON TRANSCRIPTIONAL ACTIVATOR"/>
    <property type="match status" value="1"/>
</dbReference>
<feature type="domain" description="PTS EIIA type-4" evidence="5">
    <location>
        <begin position="557"/>
        <end position="677"/>
    </location>
</feature>
<dbReference type="GO" id="GO:0016020">
    <property type="term" value="C:membrane"/>
    <property type="evidence" value="ECO:0007669"/>
    <property type="project" value="InterPro"/>
</dbReference>
<dbReference type="Pfam" id="PF00158">
    <property type="entry name" value="Sigma54_activat"/>
    <property type="match status" value="1"/>
</dbReference>
<dbReference type="PROSITE" id="PS50045">
    <property type="entry name" value="SIGMA54_INTERACT_4"/>
    <property type="match status" value="1"/>
</dbReference>
<dbReference type="InterPro" id="IPR004701">
    <property type="entry name" value="PTS_EIIA_man-typ"/>
</dbReference>
<dbReference type="GO" id="GO:0016740">
    <property type="term" value="F:transferase activity"/>
    <property type="evidence" value="ECO:0007669"/>
    <property type="project" value="UniProtKB-KW"/>
</dbReference>
<dbReference type="Gene3D" id="1.10.1790.10">
    <property type="entry name" value="PRD domain"/>
    <property type="match status" value="1"/>
</dbReference>
<dbReference type="PANTHER" id="PTHR32071">
    <property type="entry name" value="TRANSCRIPTIONAL REGULATORY PROTEIN"/>
    <property type="match status" value="1"/>
</dbReference>
<dbReference type="GO" id="GO:0005524">
    <property type="term" value="F:ATP binding"/>
    <property type="evidence" value="ECO:0007669"/>
    <property type="project" value="UniProtKB-KW"/>
</dbReference>
<evidence type="ECO:0000313" key="8">
    <source>
        <dbReference type="Proteomes" id="UP000076405"/>
    </source>
</evidence>
<evidence type="ECO:0000256" key="2">
    <source>
        <dbReference type="ARBA" id="ARBA00022741"/>
    </source>
</evidence>
<dbReference type="InterPro" id="IPR011608">
    <property type="entry name" value="PRD"/>
</dbReference>
<dbReference type="PROSITE" id="PS51372">
    <property type="entry name" value="PRD_2"/>
    <property type="match status" value="1"/>
</dbReference>
<evidence type="ECO:0000256" key="1">
    <source>
        <dbReference type="ARBA" id="ARBA00022679"/>
    </source>
</evidence>
<dbReference type="EMBL" id="CP012275">
    <property type="protein sequence ID" value="AMV63228.1"/>
    <property type="molecule type" value="Genomic_DNA"/>
</dbReference>
<reference evidence="7 8" key="1">
    <citation type="journal article" date="2016" name="PLoS ONE">
        <title>The Identification of Novel Diagnostic Marker Genes for the Detection of Beer Spoiling Pediococcus damnosus Strains Using the BlAst Diagnostic Gene findEr.</title>
        <authorList>
            <person name="Behr J."/>
            <person name="Geissler A.J."/>
            <person name="Schmid J."/>
            <person name="Zehe A."/>
            <person name="Vogel R.F."/>
        </authorList>
    </citation>
    <scope>NUCLEOTIDE SEQUENCE [LARGE SCALE GENOMIC DNA]</scope>
    <source>
        <strain evidence="7 8">TMW 2.1533</strain>
    </source>
</reference>
<dbReference type="Pfam" id="PF03610">
    <property type="entry name" value="EIIA-man"/>
    <property type="match status" value="1"/>
</dbReference>
<keyword evidence="2" id="KW-0547">Nucleotide-binding</keyword>